<name>A0AAX2TL56_NEIGO</name>
<keyword evidence="1" id="KW-0597">Phosphoprotein</keyword>
<keyword evidence="2" id="KW-0902">Two-component regulatory system</keyword>
<keyword evidence="5" id="KW-0418">Kinase</keyword>
<evidence type="ECO:0000256" key="3">
    <source>
        <dbReference type="PROSITE-ProRule" id="PRU00169"/>
    </source>
</evidence>
<dbReference type="GO" id="GO:0000160">
    <property type="term" value="P:phosphorelay signal transduction system"/>
    <property type="evidence" value="ECO:0007669"/>
    <property type="project" value="UniProtKB-KW"/>
</dbReference>
<dbReference type="Proteomes" id="UP000307092">
    <property type="component" value="Unassembled WGS sequence"/>
</dbReference>
<accession>A0AAX2TL56</accession>
<dbReference type="SUPFAM" id="SSF52172">
    <property type="entry name" value="CheY-like"/>
    <property type="match status" value="1"/>
</dbReference>
<dbReference type="PANTHER" id="PTHR45339:SF1">
    <property type="entry name" value="HYBRID SIGNAL TRANSDUCTION HISTIDINE KINASE J"/>
    <property type="match status" value="1"/>
</dbReference>
<feature type="domain" description="Response regulatory" evidence="4">
    <location>
        <begin position="80"/>
        <end position="130"/>
    </location>
</feature>
<protein>
    <submittedName>
        <fullName evidence="5">Hybrid sensor histidine kinase/response regulator</fullName>
    </submittedName>
</protein>
<comment type="caution">
    <text evidence="3">Lacks conserved residue(s) required for the propagation of feature annotation.</text>
</comment>
<dbReference type="InterPro" id="IPR001789">
    <property type="entry name" value="Sig_transdc_resp-reg_receiver"/>
</dbReference>
<evidence type="ECO:0000313" key="5">
    <source>
        <dbReference type="EMBL" id="TJX00326.1"/>
    </source>
</evidence>
<dbReference type="InterPro" id="IPR011006">
    <property type="entry name" value="CheY-like_superfamily"/>
</dbReference>
<evidence type="ECO:0000256" key="1">
    <source>
        <dbReference type="ARBA" id="ARBA00022553"/>
    </source>
</evidence>
<feature type="non-terminal residue" evidence="5">
    <location>
        <position position="130"/>
    </location>
</feature>
<dbReference type="EMBL" id="SUQX01000391">
    <property type="protein sequence ID" value="TJX00326.1"/>
    <property type="molecule type" value="Genomic_DNA"/>
</dbReference>
<evidence type="ECO:0000259" key="4">
    <source>
        <dbReference type="PROSITE" id="PS50110"/>
    </source>
</evidence>
<gene>
    <name evidence="5" type="ORF">E8M63_14555</name>
</gene>
<dbReference type="PROSITE" id="PS50110">
    <property type="entry name" value="RESPONSE_REGULATORY"/>
    <property type="match status" value="1"/>
</dbReference>
<keyword evidence="5" id="KW-0808">Transferase</keyword>
<dbReference type="Gene3D" id="3.40.50.2300">
    <property type="match status" value="1"/>
</dbReference>
<reference evidence="5 6" key="1">
    <citation type="submission" date="2019-04" db="EMBL/GenBank/DDBJ databases">
        <title>The CDC panel for molecular diagnostics of ciprofloxacin resistance and its use for research and clinical development.</title>
        <authorList>
            <person name="Liu H."/>
            <person name="Tang K."/>
            <person name="Pham C."/>
            <person name="Schmerer M."/>
        </authorList>
    </citation>
    <scope>NUCLEOTIDE SEQUENCE [LARGE SCALE GENOMIC DNA]</scope>
    <source>
        <strain evidence="5 6">LRRBGS_0742</strain>
    </source>
</reference>
<dbReference type="GO" id="GO:0016301">
    <property type="term" value="F:kinase activity"/>
    <property type="evidence" value="ECO:0007669"/>
    <property type="project" value="UniProtKB-KW"/>
</dbReference>
<sequence>AARIHATHRIVMVTPATRQDFAAFETAMFTGYLVKPLRASSLAARLTASPEIAAPSLVIEAVTEPAPTAPAAAPAGKGLSILVAEDNEINALLMRSLLARLGHDVVITTNGEQAMESWLSATSAGTPYDL</sequence>
<organism evidence="5 6">
    <name type="scientific">Neisseria gonorrhoeae</name>
    <dbReference type="NCBI Taxonomy" id="485"/>
    <lineage>
        <taxon>Bacteria</taxon>
        <taxon>Pseudomonadati</taxon>
        <taxon>Pseudomonadota</taxon>
        <taxon>Betaproteobacteria</taxon>
        <taxon>Neisseriales</taxon>
        <taxon>Neisseriaceae</taxon>
        <taxon>Neisseria</taxon>
    </lineage>
</organism>
<comment type="caution">
    <text evidence="5">The sequence shown here is derived from an EMBL/GenBank/DDBJ whole genome shotgun (WGS) entry which is preliminary data.</text>
</comment>
<proteinExistence type="predicted"/>
<evidence type="ECO:0000256" key="2">
    <source>
        <dbReference type="ARBA" id="ARBA00023012"/>
    </source>
</evidence>
<dbReference type="PANTHER" id="PTHR45339">
    <property type="entry name" value="HYBRID SIGNAL TRANSDUCTION HISTIDINE KINASE J"/>
    <property type="match status" value="1"/>
</dbReference>
<dbReference type="AlphaFoldDB" id="A0AAX2TL56"/>
<evidence type="ECO:0000313" key="6">
    <source>
        <dbReference type="Proteomes" id="UP000307092"/>
    </source>
</evidence>
<feature type="non-terminal residue" evidence="5">
    <location>
        <position position="1"/>
    </location>
</feature>